<protein>
    <submittedName>
        <fullName evidence="1">Uncharacterized protein</fullName>
    </submittedName>
</protein>
<gene>
    <name evidence="1" type="ORF">Zmor_019229</name>
</gene>
<organism evidence="1 2">
    <name type="scientific">Zophobas morio</name>
    <dbReference type="NCBI Taxonomy" id="2755281"/>
    <lineage>
        <taxon>Eukaryota</taxon>
        <taxon>Metazoa</taxon>
        <taxon>Ecdysozoa</taxon>
        <taxon>Arthropoda</taxon>
        <taxon>Hexapoda</taxon>
        <taxon>Insecta</taxon>
        <taxon>Pterygota</taxon>
        <taxon>Neoptera</taxon>
        <taxon>Endopterygota</taxon>
        <taxon>Coleoptera</taxon>
        <taxon>Polyphaga</taxon>
        <taxon>Cucujiformia</taxon>
        <taxon>Tenebrionidae</taxon>
        <taxon>Zophobas</taxon>
    </lineage>
</organism>
<reference evidence="1" key="1">
    <citation type="journal article" date="2023" name="G3 (Bethesda)">
        <title>Whole genome assemblies of Zophobas morio and Tenebrio molitor.</title>
        <authorList>
            <person name="Kaur S."/>
            <person name="Stinson S.A."/>
            <person name="diCenzo G.C."/>
        </authorList>
    </citation>
    <scope>NUCLEOTIDE SEQUENCE</scope>
    <source>
        <strain evidence="1">QUZm001</strain>
    </source>
</reference>
<comment type="caution">
    <text evidence="1">The sequence shown here is derived from an EMBL/GenBank/DDBJ whole genome shotgun (WGS) entry which is preliminary data.</text>
</comment>
<evidence type="ECO:0000313" key="2">
    <source>
        <dbReference type="Proteomes" id="UP001168821"/>
    </source>
</evidence>
<dbReference type="EMBL" id="JALNTZ010000006">
    <property type="protein sequence ID" value="KAJ3647345.1"/>
    <property type="molecule type" value="Genomic_DNA"/>
</dbReference>
<name>A0AA38M8D6_9CUCU</name>
<keyword evidence="2" id="KW-1185">Reference proteome</keyword>
<dbReference type="AlphaFoldDB" id="A0AA38M8D6"/>
<proteinExistence type="predicted"/>
<evidence type="ECO:0000313" key="1">
    <source>
        <dbReference type="EMBL" id="KAJ3647345.1"/>
    </source>
</evidence>
<sequence>MKECSIKNFLICLRRTVAGVCLKLRLAGSNCDEGPQQTHHEEDISPHKASHYPVIAPMMDGLSMNAACSLSLSNTLVNAASIAYRVSNR</sequence>
<accession>A0AA38M8D6</accession>
<dbReference type="Proteomes" id="UP001168821">
    <property type="component" value="Unassembled WGS sequence"/>
</dbReference>